<protein>
    <recommendedName>
        <fullName evidence="4">Competence protein ComGG</fullName>
    </recommendedName>
</protein>
<dbReference type="STRING" id="112248.SAMN05444392_102157"/>
<reference evidence="2 3" key="1">
    <citation type="submission" date="2016-11" db="EMBL/GenBank/DDBJ databases">
        <authorList>
            <person name="Jaros S."/>
            <person name="Januszkiewicz K."/>
            <person name="Wedrychowicz H."/>
        </authorList>
    </citation>
    <scope>NUCLEOTIDE SEQUENCE [LARGE SCALE GENOMIC DNA]</scope>
    <source>
        <strain evidence="2 3">DSM 44666</strain>
    </source>
</reference>
<evidence type="ECO:0000313" key="3">
    <source>
        <dbReference type="Proteomes" id="UP000184476"/>
    </source>
</evidence>
<dbReference type="OrthoDB" id="2991022at2"/>
<keyword evidence="1" id="KW-0812">Transmembrane</keyword>
<evidence type="ECO:0000256" key="1">
    <source>
        <dbReference type="SAM" id="Phobius"/>
    </source>
</evidence>
<keyword evidence="3" id="KW-1185">Reference proteome</keyword>
<keyword evidence="1" id="KW-0472">Membrane</keyword>
<keyword evidence="1" id="KW-1133">Transmembrane helix</keyword>
<dbReference type="RefSeq" id="WP_073153345.1">
    <property type="nucleotide sequence ID" value="NZ_FQVL01000002.1"/>
</dbReference>
<proteinExistence type="predicted"/>
<organism evidence="2 3">
    <name type="scientific">Seinonella peptonophila</name>
    <dbReference type="NCBI Taxonomy" id="112248"/>
    <lineage>
        <taxon>Bacteria</taxon>
        <taxon>Bacillati</taxon>
        <taxon>Bacillota</taxon>
        <taxon>Bacilli</taxon>
        <taxon>Bacillales</taxon>
        <taxon>Thermoactinomycetaceae</taxon>
        <taxon>Seinonella</taxon>
    </lineage>
</organism>
<dbReference type="AlphaFoldDB" id="A0A1M4V466"/>
<gene>
    <name evidence="2" type="ORF">SAMN05444392_102157</name>
</gene>
<evidence type="ECO:0008006" key="4">
    <source>
        <dbReference type="Google" id="ProtNLM"/>
    </source>
</evidence>
<evidence type="ECO:0000313" key="2">
    <source>
        <dbReference type="EMBL" id="SHE63690.1"/>
    </source>
</evidence>
<name>A0A1M4V466_9BACL</name>
<sequence length="128" mass="14878">MHQNQTGYVLPFVMIICTLLSFCCYLALSQTIRFRQSSILQTEFATVRYAAESGIYIMQSQLLKNHAVKRLVMQQNGKQIIAQVMNGTHSLMIYSHALGKWRVQYTIQGELDPQTLRLKRWIKQKSPR</sequence>
<accession>A0A1M4V466</accession>
<feature type="transmembrane region" description="Helical" evidence="1">
    <location>
        <begin position="6"/>
        <end position="28"/>
    </location>
</feature>
<dbReference type="EMBL" id="FQVL01000002">
    <property type="protein sequence ID" value="SHE63690.1"/>
    <property type="molecule type" value="Genomic_DNA"/>
</dbReference>
<dbReference type="Proteomes" id="UP000184476">
    <property type="component" value="Unassembled WGS sequence"/>
</dbReference>